<dbReference type="PROSITE" id="PS51918">
    <property type="entry name" value="RADICAL_SAM"/>
    <property type="match status" value="1"/>
</dbReference>
<dbReference type="InterPro" id="IPR013785">
    <property type="entry name" value="Aldolase_TIM"/>
</dbReference>
<dbReference type="InterPro" id="IPR058240">
    <property type="entry name" value="rSAM_sf"/>
</dbReference>
<dbReference type="RefSeq" id="WP_242165596.1">
    <property type="nucleotide sequence ID" value="NZ_JAJMLW010000003.1"/>
</dbReference>
<dbReference type="PANTHER" id="PTHR43288">
    <property type="entry name" value="BIOTIN SYNTHASE-RELATED PROTEIN, RADICAL SAM SUPERFAMILY"/>
    <property type="match status" value="1"/>
</dbReference>
<reference evidence="6" key="1">
    <citation type="submission" date="2021-11" db="EMBL/GenBank/DDBJ databases">
        <title>A Novel Adlercreutzia Species, isolated from a Allomyrina dichotoma larva feces.</title>
        <authorList>
            <person name="Suh M.K."/>
        </authorList>
    </citation>
    <scope>NUCLEOTIDE SEQUENCE</scope>
    <source>
        <strain evidence="6">JBNU-10</strain>
    </source>
</reference>
<evidence type="ECO:0000256" key="1">
    <source>
        <dbReference type="ARBA" id="ARBA00022691"/>
    </source>
</evidence>
<gene>
    <name evidence="6" type="ORF">LPT13_08480</name>
</gene>
<proteinExistence type="predicted"/>
<keyword evidence="1" id="KW-0949">S-adenosyl-L-methionine</keyword>
<evidence type="ECO:0000256" key="2">
    <source>
        <dbReference type="ARBA" id="ARBA00022723"/>
    </source>
</evidence>
<accession>A0ABS9WHP2</accession>
<evidence type="ECO:0000259" key="5">
    <source>
        <dbReference type="PROSITE" id="PS51918"/>
    </source>
</evidence>
<dbReference type="Pfam" id="PF04055">
    <property type="entry name" value="Radical_SAM"/>
    <property type="match status" value="1"/>
</dbReference>
<evidence type="ECO:0000256" key="3">
    <source>
        <dbReference type="ARBA" id="ARBA00023004"/>
    </source>
</evidence>
<dbReference type="PANTHER" id="PTHR43288:SF1">
    <property type="entry name" value="GLYCYL-RADICAL ENZYME ACTIVATING ENZYME MJ0021-RELATED"/>
    <property type="match status" value="1"/>
</dbReference>
<dbReference type="InterPro" id="IPR007197">
    <property type="entry name" value="rSAM"/>
</dbReference>
<comment type="caution">
    <text evidence="6">The sequence shown here is derived from an EMBL/GenBank/DDBJ whole genome shotgun (WGS) entry which is preliminary data.</text>
</comment>
<dbReference type="CDD" id="cd01335">
    <property type="entry name" value="Radical_SAM"/>
    <property type="match status" value="1"/>
</dbReference>
<protein>
    <submittedName>
        <fullName evidence="6">Radical SAM protein</fullName>
    </submittedName>
</protein>
<name>A0ABS9WHP2_9ACTN</name>
<keyword evidence="7" id="KW-1185">Reference proteome</keyword>
<keyword evidence="2" id="KW-0479">Metal-binding</keyword>
<dbReference type="Gene3D" id="3.20.20.70">
    <property type="entry name" value="Aldolase class I"/>
    <property type="match status" value="1"/>
</dbReference>
<sequence>MDEALARALRGYDDVRDRYIAALEAKGVRFAAPGAAGADEAPGSLEARIAEARARLAARGVASRNAGASLSVGWLSPACVACTGPEGSETFSTTFRCHRDCYFCFNHNQPDYERFVREGCPWEEGLATAARERPGIVAVGLTGGEPLLALDDAVRFLERAGELFPAAHKRLYTSGDLLDEDAARRLAAVGLREIRFSVKDFDPEPLQERVLAAMAVARRRIPDVMVEMPVVPGTGARMRELLARFDAIGIRGINLLEFCFPFHGWDEFARRGLVVRNPPFAVMYDYGYSGGLPIAGSEELALELMEYGIDQGFSFGMHYCSLENKHRSEMRQRNERAAGLHPCFSLDGGDFMLKAGKVFGADRAPARAALAAAGCRDFLEDADDEALLFPLAWAGALAGTEVTLARSVNLMEPGEGGTSALMEVGLELA</sequence>
<evidence type="ECO:0000313" key="6">
    <source>
        <dbReference type="EMBL" id="MCI2242384.1"/>
    </source>
</evidence>
<keyword evidence="4" id="KW-0411">Iron-sulfur</keyword>
<evidence type="ECO:0000313" key="7">
    <source>
        <dbReference type="Proteomes" id="UP001430755"/>
    </source>
</evidence>
<dbReference type="SFLD" id="SFLDS00029">
    <property type="entry name" value="Radical_SAM"/>
    <property type="match status" value="1"/>
</dbReference>
<feature type="domain" description="Radical SAM core" evidence="5">
    <location>
        <begin position="83"/>
        <end position="293"/>
    </location>
</feature>
<dbReference type="SUPFAM" id="SSF102114">
    <property type="entry name" value="Radical SAM enzymes"/>
    <property type="match status" value="1"/>
</dbReference>
<evidence type="ECO:0000256" key="4">
    <source>
        <dbReference type="ARBA" id="ARBA00023014"/>
    </source>
</evidence>
<dbReference type="Proteomes" id="UP001430755">
    <property type="component" value="Unassembled WGS sequence"/>
</dbReference>
<dbReference type="EMBL" id="JAJMLW010000003">
    <property type="protein sequence ID" value="MCI2242384.1"/>
    <property type="molecule type" value="Genomic_DNA"/>
</dbReference>
<keyword evidence="3" id="KW-0408">Iron</keyword>
<organism evidence="6 7">
    <name type="scientific">Adlercreutzia faecimuris</name>
    <dbReference type="NCBI Taxonomy" id="2897341"/>
    <lineage>
        <taxon>Bacteria</taxon>
        <taxon>Bacillati</taxon>
        <taxon>Actinomycetota</taxon>
        <taxon>Coriobacteriia</taxon>
        <taxon>Eggerthellales</taxon>
        <taxon>Eggerthellaceae</taxon>
        <taxon>Adlercreutzia</taxon>
    </lineage>
</organism>